<sequence length="153" mass="16244">MLPENAVAHHTPPLPSLFLVAAVTMVATGLAALAAGFAHLFRAEFMRIAAGVHRLATFVGDFTLLPFIHAGETASFVVLVTILVGHFHSPVCRCAQCAPTEANATTVPPLQCGLPRVSRHETREIPEVRASGLQLFPCPPSAGTSRTRADPCR</sequence>
<protein>
    <submittedName>
        <fullName evidence="2">Uncharacterized protein</fullName>
    </submittedName>
</protein>
<evidence type="ECO:0000256" key="1">
    <source>
        <dbReference type="SAM" id="Phobius"/>
    </source>
</evidence>
<gene>
    <name evidence="2" type="ORF">STPYR_12502</name>
</gene>
<name>A0A1Y5Q8L5_9GAMM</name>
<organism evidence="2">
    <name type="scientific">uncultured Stenotrophomonas sp</name>
    <dbReference type="NCBI Taxonomy" id="165438"/>
    <lineage>
        <taxon>Bacteria</taxon>
        <taxon>Pseudomonadati</taxon>
        <taxon>Pseudomonadota</taxon>
        <taxon>Gammaproteobacteria</taxon>
        <taxon>Lysobacterales</taxon>
        <taxon>Lysobacteraceae</taxon>
        <taxon>Stenotrophomonas</taxon>
        <taxon>environmental samples</taxon>
    </lineage>
</organism>
<feature type="transmembrane region" description="Helical" evidence="1">
    <location>
        <begin position="17"/>
        <end position="41"/>
    </location>
</feature>
<proteinExistence type="predicted"/>
<keyword evidence="1" id="KW-0472">Membrane</keyword>
<keyword evidence="1" id="KW-1133">Transmembrane helix</keyword>
<reference evidence="2" key="1">
    <citation type="submission" date="2016-03" db="EMBL/GenBank/DDBJ databases">
        <authorList>
            <person name="Ploux O."/>
        </authorList>
    </citation>
    <scope>NUCLEOTIDE SEQUENCE</scope>
    <source>
        <strain evidence="2">UC10</strain>
    </source>
</reference>
<evidence type="ECO:0000313" key="2">
    <source>
        <dbReference type="EMBL" id="SBV37566.1"/>
    </source>
</evidence>
<dbReference type="EMBL" id="FLTS01000001">
    <property type="protein sequence ID" value="SBV37566.1"/>
    <property type="molecule type" value="Genomic_DNA"/>
</dbReference>
<dbReference type="AlphaFoldDB" id="A0A1Y5Q8L5"/>
<accession>A0A1Y5Q8L5</accession>
<keyword evidence="1" id="KW-0812">Transmembrane</keyword>